<feature type="domain" description="Novel STAND NTPase 1" evidence="5">
    <location>
        <begin position="303"/>
        <end position="690"/>
    </location>
</feature>
<dbReference type="InterPro" id="IPR027417">
    <property type="entry name" value="P-loop_NTPase"/>
</dbReference>
<dbReference type="SUPFAM" id="SSF82171">
    <property type="entry name" value="DPP6 N-terminal domain-like"/>
    <property type="match status" value="1"/>
</dbReference>
<proteinExistence type="predicted"/>
<evidence type="ECO:0000256" key="1">
    <source>
        <dbReference type="ARBA" id="ARBA00022574"/>
    </source>
</evidence>
<evidence type="ECO:0000313" key="6">
    <source>
        <dbReference type="EMBL" id="SEL97997.1"/>
    </source>
</evidence>
<reference evidence="6 7" key="1">
    <citation type="submission" date="2016-10" db="EMBL/GenBank/DDBJ databases">
        <authorList>
            <person name="de Groot N.N."/>
        </authorList>
    </citation>
    <scope>NUCLEOTIDE SEQUENCE [LARGE SCALE GENOMIC DNA]</scope>
    <source>
        <strain evidence="6 7">DSM 43357</strain>
    </source>
</reference>
<dbReference type="Gene3D" id="3.40.50.300">
    <property type="entry name" value="P-loop containing nucleotide triphosphate hydrolases"/>
    <property type="match status" value="1"/>
</dbReference>
<dbReference type="PROSITE" id="PS50082">
    <property type="entry name" value="WD_REPEATS_2"/>
    <property type="match status" value="2"/>
</dbReference>
<evidence type="ECO:0000313" key="7">
    <source>
        <dbReference type="Proteomes" id="UP000198953"/>
    </source>
</evidence>
<sequence>MRAVGLVSVLFLLAGLIMFFADPLGLPPELLDVLDKRASVGSLLLGTAGLFATAYSLLQQGQRPPVQPAPEQTPPDQGPPPAVRDTANPAPAGAEQPADAEGALRASAVRVTGRAGVWGGGCLVGSREVVTCAHVVSAALGLRGDARPAGPVMVDFPLLGQSYEPVAARVVAWDAARDVAGLRLDAPPPPGAAPTRLVTAPAHWGHSFRVLGFPPGRTGSGVWASGRLLARLADGRLQVEQGDGTRRLRRGFSGAVVWDDVLDAAVGIVAAQGHPKGEAGVIPADVLTTAWPWLGGLAHGSSPYRGLEAFGEGDAEVFFGRKEESRQLLTRVSGPGLTVVLGPSGSGKSSLVMAGLLPRLRARSGVLVLTLRPSEGRTPLSALAAALLPVLEPDTGETARVAAIPALVGVLRDGEIVEVVRRLRERSGAKLVVLVIDQFEEVYTSRHPHEEFVAALLPALRTPSAGTHVLVTLRADFAGRLLEHPGLAEVQRDALYPVGPLGRDRLREAIEGPVERVGGVAFDPGLVDRILDAVGDEPGALPLVEFALTLLWDQSRGGRLRHETYRRLGGVEGAVAAYAERVWGELRDEDRPRARSLLLQLVRQAHGQEPTCAVLPRELLGEEEWRLGQDLAATRLLVAAEGPQGVQTLRLAHESLITRWDRLRGWVEADHPFRVWHSELQQALERWTARPDKDLLPRGTDLDAALTWLERRGEDVRPAERAFIATALSEADRARRAARRRQVTLTALLVASMVLGLLVYRGYLSGQEQLRASAARVLAGRSELHYAPRADLGILEALAAYASDPDRPEARQALFNRYADHVTKDRGLSGSAVTASTVLASEGGDLVLQAVGREVRIWRPESGPPLPERISVSSWVIGAALTPDGRLLAIVTDDGTVELWNPRDRRLVDKVTSPRPAPGTRALVALAPDGGQVAVQAGDTPGVTVWDLRRRRSHDVPLPGAAVTLRIARDGLLSVALTGGRLLVFEPRATRPARTLRLPAAFGHADTAVAICRDSGTGSRVRVVDLRTGGDGADALFPPLRCGEVSGSGALTHGGRLLLLPHVLVDLRERRILGAPGDGAQDLLVTGEEGRWSIWATGQPGIVRFPVARSISANPYRALDSAVTGDGKYVITADDDGRVRAWDATSGLLAGERLPTVGSGPPTEDKAETRVAPVAGRGEVAVLRADSRDLVLLSVPDLRPTGSAALPADPDPAMPLALHAVAGGRLVAFAGGLVSAWDTAPLRQAGPGLDLRRRLPALTAPQPGVPGPGLLPSGDGGAVLVSDPATRTVERWDLALGRVTRSHVLPGADQLTVVAASPDLTRLVTYETTEDRPFTSWRLSAPGQPESSKPEGPEEGRAYDLFLLQQANPDLVYDAGFAIPRLNDAPGHVTLFRDGERLLYRAGETRLMSARPQDWVRHLCRVLAGRAFTPAEVRELPAGAEAEPCREV</sequence>
<dbReference type="Gene3D" id="2.40.10.10">
    <property type="entry name" value="Trypsin-like serine proteases"/>
    <property type="match status" value="1"/>
</dbReference>
<dbReference type="PANTHER" id="PTHR19879">
    <property type="entry name" value="TRANSCRIPTION INITIATION FACTOR TFIID"/>
    <property type="match status" value="1"/>
</dbReference>
<dbReference type="SUPFAM" id="SSF50494">
    <property type="entry name" value="Trypsin-like serine proteases"/>
    <property type="match status" value="1"/>
</dbReference>
<feature type="region of interest" description="Disordered" evidence="4">
    <location>
        <begin position="1334"/>
        <end position="1355"/>
    </location>
</feature>
<dbReference type="SUPFAM" id="SSF52540">
    <property type="entry name" value="P-loop containing nucleoside triphosphate hydrolases"/>
    <property type="match status" value="1"/>
</dbReference>
<feature type="repeat" description="WD" evidence="3">
    <location>
        <begin position="1126"/>
        <end position="1147"/>
    </location>
</feature>
<dbReference type="PROSITE" id="PS00678">
    <property type="entry name" value="WD_REPEATS_1"/>
    <property type="match status" value="1"/>
</dbReference>
<dbReference type="STRING" id="46177.SAMN05660976_03871"/>
<name>A0A1H7UNT4_9ACTN</name>
<dbReference type="InterPro" id="IPR043504">
    <property type="entry name" value="Peptidase_S1_PA_chymotrypsin"/>
</dbReference>
<feature type="region of interest" description="Disordered" evidence="4">
    <location>
        <begin position="61"/>
        <end position="102"/>
    </location>
</feature>
<dbReference type="Pfam" id="PF13365">
    <property type="entry name" value="Trypsin_2"/>
    <property type="match status" value="1"/>
</dbReference>
<keyword evidence="1 3" id="KW-0853">WD repeat</keyword>
<gene>
    <name evidence="6" type="ORF">SAMN05660976_03871</name>
</gene>
<dbReference type="InterPro" id="IPR011047">
    <property type="entry name" value="Quinoprotein_ADH-like_sf"/>
</dbReference>
<dbReference type="EMBL" id="FOBF01000008">
    <property type="protein sequence ID" value="SEL97997.1"/>
    <property type="molecule type" value="Genomic_DNA"/>
</dbReference>
<dbReference type="Pfam" id="PF20703">
    <property type="entry name" value="nSTAND1"/>
    <property type="match status" value="1"/>
</dbReference>
<dbReference type="SUPFAM" id="SSF50998">
    <property type="entry name" value="Quinoprotein alcohol dehydrogenase-like"/>
    <property type="match status" value="1"/>
</dbReference>
<dbReference type="PANTHER" id="PTHR19879:SF9">
    <property type="entry name" value="TRANSCRIPTION INITIATION FACTOR TFIID SUBUNIT 5"/>
    <property type="match status" value="1"/>
</dbReference>
<dbReference type="Proteomes" id="UP000198953">
    <property type="component" value="Unassembled WGS sequence"/>
</dbReference>
<dbReference type="InterPro" id="IPR001680">
    <property type="entry name" value="WD40_rpt"/>
</dbReference>
<keyword evidence="7" id="KW-1185">Reference proteome</keyword>
<organism evidence="6 7">
    <name type="scientific">Nonomuraea pusilla</name>
    <dbReference type="NCBI Taxonomy" id="46177"/>
    <lineage>
        <taxon>Bacteria</taxon>
        <taxon>Bacillati</taxon>
        <taxon>Actinomycetota</taxon>
        <taxon>Actinomycetes</taxon>
        <taxon>Streptosporangiales</taxon>
        <taxon>Streptosporangiaceae</taxon>
        <taxon>Nonomuraea</taxon>
    </lineage>
</organism>
<evidence type="ECO:0000259" key="5">
    <source>
        <dbReference type="Pfam" id="PF20703"/>
    </source>
</evidence>
<evidence type="ECO:0000256" key="3">
    <source>
        <dbReference type="PROSITE-ProRule" id="PRU00221"/>
    </source>
</evidence>
<feature type="repeat" description="WD" evidence="3">
    <location>
        <begin position="876"/>
        <end position="910"/>
    </location>
</feature>
<dbReference type="InterPro" id="IPR049052">
    <property type="entry name" value="nSTAND1"/>
</dbReference>
<keyword evidence="2" id="KW-0677">Repeat</keyword>
<accession>A0A1H7UNT4</accession>
<dbReference type="InterPro" id="IPR019775">
    <property type="entry name" value="WD40_repeat_CS"/>
</dbReference>
<dbReference type="InterPro" id="IPR015943">
    <property type="entry name" value="WD40/YVTN_repeat-like_dom_sf"/>
</dbReference>
<feature type="compositionally biased region" description="Pro residues" evidence="4">
    <location>
        <begin position="65"/>
        <end position="82"/>
    </location>
</feature>
<dbReference type="Gene3D" id="2.130.10.10">
    <property type="entry name" value="YVTN repeat-like/Quinoprotein amine dehydrogenase"/>
    <property type="match status" value="2"/>
</dbReference>
<feature type="region of interest" description="Disordered" evidence="4">
    <location>
        <begin position="1259"/>
        <end position="1279"/>
    </location>
</feature>
<dbReference type="InterPro" id="IPR009003">
    <property type="entry name" value="Peptidase_S1_PA"/>
</dbReference>
<dbReference type="SMART" id="SM00320">
    <property type="entry name" value="WD40"/>
    <property type="match status" value="2"/>
</dbReference>
<protein>
    <submittedName>
        <fullName evidence="6">WD40 repeat</fullName>
    </submittedName>
</protein>
<evidence type="ECO:0000256" key="4">
    <source>
        <dbReference type="SAM" id="MobiDB-lite"/>
    </source>
</evidence>
<evidence type="ECO:0000256" key="2">
    <source>
        <dbReference type="ARBA" id="ARBA00022737"/>
    </source>
</evidence>